<protein>
    <submittedName>
        <fullName evidence="1">Uncharacterized protein</fullName>
    </submittedName>
</protein>
<organism evidence="1 5">
    <name type="scientific">Mycobacterium tuberculosis</name>
    <dbReference type="NCBI Taxonomy" id="1773"/>
    <lineage>
        <taxon>Bacteria</taxon>
        <taxon>Bacillati</taxon>
        <taxon>Actinomycetota</taxon>
        <taxon>Actinomycetes</taxon>
        <taxon>Mycobacteriales</taxon>
        <taxon>Mycobacteriaceae</taxon>
        <taxon>Mycobacterium</taxon>
        <taxon>Mycobacterium tuberculosis complex</taxon>
    </lineage>
</organism>
<evidence type="ECO:0000313" key="4">
    <source>
        <dbReference type="Proteomes" id="UP000039021"/>
    </source>
</evidence>
<sequence length="55" mass="6027">MARMCVVALETSPVPASPLDRIMAAPSLMRLNASPRLVAPHTKGTVKFHLSIWWA</sequence>
<reference evidence="4 5" key="2">
    <citation type="submission" date="2015-03" db="EMBL/GenBank/DDBJ databases">
        <authorList>
            <consortium name="Pathogen Informatics"/>
        </authorList>
    </citation>
    <scope>NUCLEOTIDE SEQUENCE [LARGE SCALE GENOMIC DNA]</scope>
    <source>
        <strain evidence="1 5">D00501624</strain>
        <strain evidence="2 6">G09801536</strain>
        <strain evidence="4">N09902308</strain>
    </source>
</reference>
<name>A0A655E4H3_MYCTX</name>
<evidence type="ECO:0000313" key="6">
    <source>
        <dbReference type="Proteomes" id="UP000045842"/>
    </source>
</evidence>
<reference evidence="3" key="1">
    <citation type="submission" date="2015-03" db="EMBL/GenBank/DDBJ databases">
        <authorList>
            <consortium name="Pathogen Informatics"/>
            <person name="Murphy D."/>
        </authorList>
    </citation>
    <scope>NUCLEOTIDE SEQUENCE</scope>
    <source>
        <strain evidence="3">N09902308</strain>
    </source>
</reference>
<proteinExistence type="predicted"/>
<dbReference type="AlphaFoldDB" id="A0A655E4H3"/>
<evidence type="ECO:0000313" key="5">
    <source>
        <dbReference type="Proteomes" id="UP000039217"/>
    </source>
</evidence>
<accession>A0A655E4H3</accession>
<evidence type="ECO:0000313" key="3">
    <source>
        <dbReference type="EMBL" id="COX50929.1"/>
    </source>
</evidence>
<dbReference type="Proteomes" id="UP000045842">
    <property type="component" value="Unassembled WGS sequence"/>
</dbReference>
<dbReference type="EMBL" id="CQQC01000425">
    <property type="protein sequence ID" value="CNV01341.1"/>
    <property type="molecule type" value="Genomic_DNA"/>
</dbReference>
<evidence type="ECO:0000313" key="1">
    <source>
        <dbReference type="EMBL" id="CNV01341.1"/>
    </source>
</evidence>
<dbReference type="EMBL" id="CSAD01000134">
    <property type="protein sequence ID" value="COV20007.1"/>
    <property type="molecule type" value="Genomic_DNA"/>
</dbReference>
<evidence type="ECO:0000313" key="2">
    <source>
        <dbReference type="EMBL" id="COV20007.1"/>
    </source>
</evidence>
<gene>
    <name evidence="1" type="ORF">ERS007661_01506</name>
    <name evidence="2" type="ORF">ERS007679_01291</name>
    <name evidence="3" type="ORF">ERS007739_01394</name>
</gene>
<dbReference type="Proteomes" id="UP000039021">
    <property type="component" value="Unassembled WGS sequence"/>
</dbReference>
<dbReference type="EMBL" id="CSBK01000526">
    <property type="protein sequence ID" value="COX50929.1"/>
    <property type="molecule type" value="Genomic_DNA"/>
</dbReference>
<dbReference type="Proteomes" id="UP000039217">
    <property type="component" value="Unassembled WGS sequence"/>
</dbReference>